<keyword evidence="1 4" id="KW-0732">Signal</keyword>
<evidence type="ECO:0000256" key="1">
    <source>
        <dbReference type="ARBA" id="ARBA00022729"/>
    </source>
</evidence>
<evidence type="ECO:0000256" key="2">
    <source>
        <dbReference type="ARBA" id="ARBA00022737"/>
    </source>
</evidence>
<accession>A0ABS5S124</accession>
<evidence type="ECO:0000256" key="4">
    <source>
        <dbReference type="SAM" id="SignalP"/>
    </source>
</evidence>
<dbReference type="Proteomes" id="UP001297092">
    <property type="component" value="Unassembled WGS sequence"/>
</dbReference>
<evidence type="ECO:0000313" key="5">
    <source>
        <dbReference type="EMBL" id="MBT0606678.1"/>
    </source>
</evidence>
<evidence type="ECO:0000313" key="6">
    <source>
        <dbReference type="Proteomes" id="UP001297092"/>
    </source>
</evidence>
<reference evidence="5 6" key="1">
    <citation type="submission" date="2021-05" db="EMBL/GenBank/DDBJ databases">
        <title>Aequorivita echinoideorum JCM 30378 genome.</title>
        <authorList>
            <person name="Zhang H."/>
            <person name="Li C."/>
        </authorList>
    </citation>
    <scope>NUCLEOTIDE SEQUENCE [LARGE SCALE GENOMIC DNA]</scope>
    <source>
        <strain evidence="5 6">JCM30378</strain>
    </source>
</reference>
<keyword evidence="2" id="KW-0677">Repeat</keyword>
<evidence type="ECO:0000256" key="3">
    <source>
        <dbReference type="ARBA" id="ARBA00023180"/>
    </source>
</evidence>
<feature type="signal peptide" evidence="4">
    <location>
        <begin position="1"/>
        <end position="25"/>
    </location>
</feature>
<dbReference type="InterPro" id="IPR026444">
    <property type="entry name" value="Secre_tail"/>
</dbReference>
<dbReference type="InterPro" id="IPR013519">
    <property type="entry name" value="Int_alpha_beta-p"/>
</dbReference>
<feature type="chain" id="PRO_5046229101" evidence="4">
    <location>
        <begin position="26"/>
        <end position="499"/>
    </location>
</feature>
<comment type="caution">
    <text evidence="5">The sequence shown here is derived from an EMBL/GenBank/DDBJ whole genome shotgun (WGS) entry which is preliminary data.</text>
</comment>
<dbReference type="PANTHER" id="PTHR36220">
    <property type="entry name" value="UNNAMED PRODUCT"/>
    <property type="match status" value="1"/>
</dbReference>
<keyword evidence="6" id="KW-1185">Reference proteome</keyword>
<dbReference type="RefSeq" id="WP_214111557.1">
    <property type="nucleotide sequence ID" value="NZ_JAHCTB010000001.1"/>
</dbReference>
<gene>
    <name evidence="5" type="ORF">KIV10_00650</name>
</gene>
<dbReference type="Pfam" id="PF14312">
    <property type="entry name" value="FG-GAP_2"/>
    <property type="match status" value="1"/>
</dbReference>
<dbReference type="SUPFAM" id="SSF82171">
    <property type="entry name" value="DPP6 N-terminal domain-like"/>
    <property type="match status" value="1"/>
</dbReference>
<organism evidence="5 6">
    <name type="scientific">Aequorivita echinoideorum</name>
    <dbReference type="NCBI Taxonomy" id="1549647"/>
    <lineage>
        <taxon>Bacteria</taxon>
        <taxon>Pseudomonadati</taxon>
        <taxon>Bacteroidota</taxon>
        <taxon>Flavobacteriia</taxon>
        <taxon>Flavobacteriales</taxon>
        <taxon>Flavobacteriaceae</taxon>
        <taxon>Aequorivita</taxon>
    </lineage>
</organism>
<dbReference type="Gene3D" id="2.130.10.130">
    <property type="entry name" value="Integrin alpha, N-terminal"/>
    <property type="match status" value="2"/>
</dbReference>
<dbReference type="NCBIfam" id="TIGR04183">
    <property type="entry name" value="Por_Secre_tail"/>
    <property type="match status" value="1"/>
</dbReference>
<dbReference type="EMBL" id="JAHCTB010000001">
    <property type="protein sequence ID" value="MBT0606678.1"/>
    <property type="molecule type" value="Genomic_DNA"/>
</dbReference>
<dbReference type="PROSITE" id="PS51470">
    <property type="entry name" value="FG_GAP"/>
    <property type="match status" value="2"/>
</dbReference>
<name>A0ABS5S124_9FLAO</name>
<proteinExistence type="predicted"/>
<protein>
    <submittedName>
        <fullName evidence="5">T9SS type A sorting domain-containing protein</fullName>
    </submittedName>
</protein>
<sequence length="499" mass="53468">MTNNLTSRYLFISIAFFLSSFICTAQWEQKGSDISGNEASSIGFCISLNADGSKIVIGSPNDDSNGSNSGQVQVFSFNGTDWVQMGADINGSGFNEKLGHGVAITPNGNRIAFGTTFITTANGNFTGQVTIMEWNGSTWEMVGSTIDGLFNGDNFGWTVSISNDGNRVAVSAPLAGPAGTHLGEVSIFEFNGSNWVQMGTAITGQGTDDYLGFSLKLSGDGTRIAVGSHLNDNVATDAGNVRIFQWDGTDWQQMGSDLTGTEETDWFGYSLGFSEDGNRVAASAWHHGNDRGEIRAYDWDGNSWVQKGQSIVGENDFDNGGWSMALSADGETIVMGSVQNPGGGEYRGHARIFKLVDNTWLQVDSDIQGSMDFEFFGYYTSLSADGETVAISSPLASASNTNSGVVRVYEGGVLGTNTSEIANSFVAFPIPAENSITISSKNNYSQIEVIQYDMLGRNLGSKKFQNSNQVYFPLFGNVGTYLLTIKADGNIETIQILKN</sequence>
<dbReference type="PANTHER" id="PTHR36220:SF1">
    <property type="entry name" value="GAMMA TUBULIN COMPLEX COMPONENT C-TERMINAL DOMAIN-CONTAINING PROTEIN"/>
    <property type="match status" value="1"/>
</dbReference>
<dbReference type="InterPro" id="IPR028994">
    <property type="entry name" value="Integrin_alpha_N"/>
</dbReference>
<keyword evidence="3" id="KW-0325">Glycoprotein</keyword>
<dbReference type="InterPro" id="IPR013517">
    <property type="entry name" value="FG-GAP"/>
</dbReference>